<accession>A0A1D6FMG5</accession>
<gene>
    <name evidence="1" type="ORF">ZEAMMB73_Zm00001d009866</name>
</gene>
<organism evidence="1">
    <name type="scientific">Zea mays</name>
    <name type="common">Maize</name>
    <dbReference type="NCBI Taxonomy" id="4577"/>
    <lineage>
        <taxon>Eukaryota</taxon>
        <taxon>Viridiplantae</taxon>
        <taxon>Streptophyta</taxon>
        <taxon>Embryophyta</taxon>
        <taxon>Tracheophyta</taxon>
        <taxon>Spermatophyta</taxon>
        <taxon>Magnoliopsida</taxon>
        <taxon>Liliopsida</taxon>
        <taxon>Poales</taxon>
        <taxon>Poaceae</taxon>
        <taxon>PACMAD clade</taxon>
        <taxon>Panicoideae</taxon>
        <taxon>Andropogonodae</taxon>
        <taxon>Andropogoneae</taxon>
        <taxon>Tripsacinae</taxon>
        <taxon>Zea</taxon>
    </lineage>
</organism>
<dbReference type="AlphaFoldDB" id="A0A1D6FMG5"/>
<dbReference type="EMBL" id="CM000784">
    <property type="protein sequence ID" value="AQK92855.1"/>
    <property type="molecule type" value="Genomic_DNA"/>
</dbReference>
<proteinExistence type="predicted"/>
<sequence length="55" mass="6280">MNVRTLQKWTSSPKVTIILGMTDYYMHMGSFGSSNITLWDVLWATFHMLAGLQLS</sequence>
<protein>
    <submittedName>
        <fullName evidence="1">Peptidase S24/S26A/S26B/S26C family protein</fullName>
    </submittedName>
</protein>
<reference evidence="1" key="1">
    <citation type="submission" date="2015-12" db="EMBL/GenBank/DDBJ databases">
        <title>Update maize B73 reference genome by single molecule sequencing technologies.</title>
        <authorList>
            <consortium name="Maize Genome Sequencing Project"/>
            <person name="Ware D."/>
        </authorList>
    </citation>
    <scope>NUCLEOTIDE SEQUENCE</scope>
    <source>
        <tissue evidence="1">Seedling</tissue>
    </source>
</reference>
<name>A0A1D6FMG5_MAIZE</name>
<evidence type="ECO:0000313" key="1">
    <source>
        <dbReference type="EMBL" id="AQK92855.1"/>
    </source>
</evidence>